<dbReference type="Pfam" id="PF17042">
    <property type="entry name" value="NBD_C"/>
    <property type="match status" value="1"/>
</dbReference>
<comment type="caution">
    <text evidence="3">The sequence shown here is derived from an EMBL/GenBank/DDBJ whole genome shotgun (WGS) entry which is preliminary data.</text>
</comment>
<accession>A0ABS6D0Q1</accession>
<reference evidence="3 4" key="1">
    <citation type="submission" date="2021-06" db="EMBL/GenBank/DDBJ databases">
        <title>Faecalicatena sp. nov. isolated from porcine feces.</title>
        <authorList>
            <person name="Oh B.S."/>
            <person name="Lee J.H."/>
        </authorList>
    </citation>
    <scope>NUCLEOTIDE SEQUENCE [LARGE SCALE GENOMIC DNA]</scope>
    <source>
        <strain evidence="3 4">AGMB00832</strain>
    </source>
</reference>
<proteinExistence type="predicted"/>
<dbReference type="InterPro" id="IPR010737">
    <property type="entry name" value="4-carb_acid_sugar_kinase_N"/>
</dbReference>
<evidence type="ECO:0000313" key="3">
    <source>
        <dbReference type="EMBL" id="MBU3875164.1"/>
    </source>
</evidence>
<name>A0ABS6D0Q1_9FIRM</name>
<dbReference type="EMBL" id="JABACJ020000003">
    <property type="protein sequence ID" value="MBU3875164.1"/>
    <property type="molecule type" value="Genomic_DNA"/>
</dbReference>
<keyword evidence="4" id="KW-1185">Reference proteome</keyword>
<dbReference type="Proteomes" id="UP000723714">
    <property type="component" value="Unassembled WGS sequence"/>
</dbReference>
<dbReference type="InterPro" id="IPR031475">
    <property type="entry name" value="NBD_C"/>
</dbReference>
<dbReference type="Pfam" id="PF07005">
    <property type="entry name" value="SBD_N"/>
    <property type="match status" value="1"/>
</dbReference>
<feature type="domain" description="Four-carbon acid sugar kinase N-terminal" evidence="1">
    <location>
        <begin position="34"/>
        <end position="274"/>
    </location>
</feature>
<protein>
    <submittedName>
        <fullName evidence="3">Hydroxyacid dehydrogenase</fullName>
    </submittedName>
</protein>
<evidence type="ECO:0000313" key="4">
    <source>
        <dbReference type="Proteomes" id="UP000723714"/>
    </source>
</evidence>
<feature type="domain" description="Four-carbon acid sugar kinase nucleotide binding" evidence="2">
    <location>
        <begin position="300"/>
        <end position="461"/>
    </location>
</feature>
<organism evidence="3 4">
    <name type="scientific">Faecalicatena faecalis</name>
    <dbReference type="NCBI Taxonomy" id="2726362"/>
    <lineage>
        <taxon>Bacteria</taxon>
        <taxon>Bacillati</taxon>
        <taxon>Bacillota</taxon>
        <taxon>Clostridia</taxon>
        <taxon>Lachnospirales</taxon>
        <taxon>Lachnospiraceae</taxon>
        <taxon>Faecalicatena</taxon>
    </lineage>
</organism>
<dbReference type="RefSeq" id="WP_216240009.1">
    <property type="nucleotide sequence ID" value="NZ_JABACJ020000003.1"/>
</dbReference>
<evidence type="ECO:0000259" key="2">
    <source>
        <dbReference type="Pfam" id="PF17042"/>
    </source>
</evidence>
<sequence length="472" mass="53334">MSIRADVLHSYKVIHEEWIDRILKEEIAKNRKKLVVLDDDPTGVQTVHDVSVYTSWEKESIRQGFKEENRLFYILTNSRGLTARQTEAVHREIGKNVAEVAKEHRTDYIFISRSDSTLRGHFPLETEVLRECCEIYSGVKLDGEILCPFFKEGGRFTLEDVHYVKYGETLIPVNETEFAEDKTFGYHAASMPDYVEEKTAGKYKKDTVTCISLHDIHDMNIQKIEDQLMEVEDFHKVVVNAVDYADLKVFCVALYRAMARGKKFLLRAAASIVKVMGGVEDQPLLKRQEMLVEDIPNGGMIVVGSHTNKTTKQMEQLKKLKWVESIELDVGLVKDEDAFQAEIDRCLAEEENYLRVGKTVCCYTSRRLITADTGKKEDELILSVRISHAVQSLVGNLNVKPAFVIAKGGITSSDIGTKALAVKKAHVLGQILPGIPVWKLGDESRFPNIPYVIFPGNVGDINDLKKVVEILS</sequence>
<gene>
    <name evidence="3" type="ORF">HGO97_004960</name>
</gene>
<evidence type="ECO:0000259" key="1">
    <source>
        <dbReference type="Pfam" id="PF07005"/>
    </source>
</evidence>